<keyword evidence="5 10" id="KW-0812">Transmembrane</keyword>
<feature type="transmembrane region" description="Helical" evidence="10">
    <location>
        <begin position="227"/>
        <end position="247"/>
    </location>
</feature>
<feature type="transmembrane region" description="Helical" evidence="10">
    <location>
        <begin position="52"/>
        <end position="71"/>
    </location>
</feature>
<dbReference type="EMBL" id="FPBT01000002">
    <property type="protein sequence ID" value="SFU34867.1"/>
    <property type="molecule type" value="Genomic_DNA"/>
</dbReference>
<dbReference type="EC" id="2.3.1.-" evidence="9"/>
<evidence type="ECO:0000256" key="7">
    <source>
        <dbReference type="ARBA" id="ARBA00023136"/>
    </source>
</evidence>
<evidence type="ECO:0000256" key="8">
    <source>
        <dbReference type="ARBA" id="ARBA00023315"/>
    </source>
</evidence>
<comment type="similarity">
    <text evidence="2 9">Belongs to the membrane-bound acyltransferase family.</text>
</comment>
<comment type="function">
    <text evidence="9">O-acyltransferase that catalyzes D-alanylation of both teichoic acid and lipoteichoic acid (LTA). D-alanylation of LTA plays an important role in modulating the properties of the cell wall in Gram-positive bacteria, influencing the net charge of the cell wall. Catalyzes D-alanylation from DltC carrier protein.</text>
</comment>
<keyword evidence="6 10" id="KW-1133">Transmembrane helix</keyword>
<feature type="transmembrane region" description="Helical" evidence="10">
    <location>
        <begin position="300"/>
        <end position="318"/>
    </location>
</feature>
<keyword evidence="8 9" id="KW-0012">Acyltransferase</keyword>
<evidence type="ECO:0000256" key="6">
    <source>
        <dbReference type="ARBA" id="ARBA00022989"/>
    </source>
</evidence>
<sequence length="387" mass="45235">MQLFQDNTFFLCLALLSLPALLLGWLEKPLRLYGFLVSGLFVWFSMGSSPRALIYLGIFLTGELAAAKIYLRVRSKTGRSRKLYYLFLLLSILPLALNKYAHAAGGTLHWFGFLGISYMTFKSAQVIIQIYDGQIREVKSFPYLYMMIFFPVLTSGPIDRSERFREDIERVIPRDEYVELAGNGLWRIMLGLVYKVVIAALFYQVMLRLGNGTTPARTLIYMYSYGFYLFFDFAGYSLMAVGSSYLFGVRTPDNFNKPFLSVDIIDFWDRWHITLSHWFRDFVFSRITMDLMRSRKFKSRLTIAVIAFMLNMGLMGIWHGTEPYYIIYGLYHGVLLSLTEIYHKKSKFHKRNKKKKWYRLTTGFITFQLVMIGFFIFSGRIMMYLPA</sequence>
<protein>
    <recommendedName>
        <fullName evidence="9">Teichoic acid D-alanyltransferase</fullName>
        <ecNumber evidence="9">2.3.1.-</ecNumber>
    </recommendedName>
</protein>
<dbReference type="InterPro" id="IPR024194">
    <property type="entry name" value="Ac/AlaTfrase_AlgI/DltB"/>
</dbReference>
<dbReference type="OrthoDB" id="9805788at2"/>
<keyword evidence="12" id="KW-1185">Reference proteome</keyword>
<keyword evidence="7 9" id="KW-0472">Membrane</keyword>
<feature type="transmembrane region" description="Helical" evidence="10">
    <location>
        <begin position="6"/>
        <end position="23"/>
    </location>
</feature>
<gene>
    <name evidence="11" type="ORF">SAMN05216508_102104</name>
</gene>
<reference evidence="11 12" key="1">
    <citation type="submission" date="2016-10" db="EMBL/GenBank/DDBJ databases">
        <authorList>
            <person name="de Groot N.N."/>
        </authorList>
    </citation>
    <scope>NUCLEOTIDE SEQUENCE [LARGE SCALE GENOMIC DNA]</scope>
    <source>
        <strain evidence="11 12">KHGC13</strain>
    </source>
</reference>
<feature type="transmembrane region" description="Helical" evidence="10">
    <location>
        <begin position="364"/>
        <end position="385"/>
    </location>
</feature>
<dbReference type="UniPathway" id="UPA00556"/>
<evidence type="ECO:0000256" key="2">
    <source>
        <dbReference type="ARBA" id="ARBA00010323"/>
    </source>
</evidence>
<dbReference type="STRING" id="155865.SAMN05216515_10163"/>
<dbReference type="GO" id="GO:0016746">
    <property type="term" value="F:acyltransferase activity"/>
    <property type="evidence" value="ECO:0007669"/>
    <property type="project" value="UniProtKB-KW"/>
</dbReference>
<feature type="transmembrane region" description="Helical" evidence="10">
    <location>
        <begin position="140"/>
        <end position="158"/>
    </location>
</feature>
<name>A0A1I7FFB5_9FIRM</name>
<dbReference type="GO" id="GO:0070395">
    <property type="term" value="P:lipoteichoic acid biosynthetic process"/>
    <property type="evidence" value="ECO:0007669"/>
    <property type="project" value="UniProtKB-UniRule"/>
</dbReference>
<evidence type="ECO:0000256" key="5">
    <source>
        <dbReference type="ARBA" id="ARBA00022692"/>
    </source>
</evidence>
<dbReference type="Proteomes" id="UP000198817">
    <property type="component" value="Unassembled WGS sequence"/>
</dbReference>
<comment type="pathway">
    <text evidence="9">Cell wall biogenesis; lipoteichoic acid biosynthesis.</text>
</comment>
<keyword evidence="3 9" id="KW-1003">Cell membrane</keyword>
<dbReference type="GO" id="GO:0005886">
    <property type="term" value="C:plasma membrane"/>
    <property type="evidence" value="ECO:0007669"/>
    <property type="project" value="UniProtKB-SubCell"/>
</dbReference>
<evidence type="ECO:0000256" key="9">
    <source>
        <dbReference type="PIRNR" id="PIRNR016636"/>
    </source>
</evidence>
<dbReference type="Pfam" id="PF03062">
    <property type="entry name" value="MBOAT"/>
    <property type="match status" value="1"/>
</dbReference>
<dbReference type="InterPro" id="IPR004299">
    <property type="entry name" value="MBOAT_fam"/>
</dbReference>
<accession>A0A1I7FFB5</accession>
<dbReference type="NCBIfam" id="TIGR04091">
    <property type="entry name" value="LTA_dltB"/>
    <property type="match status" value="1"/>
</dbReference>
<proteinExistence type="inferred from homology"/>
<evidence type="ECO:0000313" key="12">
    <source>
        <dbReference type="Proteomes" id="UP000198817"/>
    </source>
</evidence>
<dbReference type="PANTHER" id="PTHR13285:SF23">
    <property type="entry name" value="TEICHOIC ACID D-ALANYLTRANSFERASE"/>
    <property type="match status" value="1"/>
</dbReference>
<evidence type="ECO:0000256" key="3">
    <source>
        <dbReference type="ARBA" id="ARBA00022475"/>
    </source>
</evidence>
<dbReference type="PIRSF" id="PIRSF500216">
    <property type="entry name" value="DltB"/>
    <property type="match status" value="1"/>
</dbReference>
<dbReference type="InterPro" id="IPR024024">
    <property type="entry name" value="DltB"/>
</dbReference>
<evidence type="ECO:0000256" key="1">
    <source>
        <dbReference type="ARBA" id="ARBA00004651"/>
    </source>
</evidence>
<evidence type="ECO:0000256" key="4">
    <source>
        <dbReference type="ARBA" id="ARBA00022679"/>
    </source>
</evidence>
<feature type="transmembrane region" description="Helical" evidence="10">
    <location>
        <begin position="185"/>
        <end position="206"/>
    </location>
</feature>
<dbReference type="AlphaFoldDB" id="A0A1I7FFB5"/>
<keyword evidence="4 9" id="KW-0808">Transferase</keyword>
<comment type="subcellular location">
    <subcellularLocation>
        <location evidence="1">Cell membrane</location>
        <topology evidence="1">Multi-pass membrane protein</topology>
    </subcellularLocation>
</comment>
<evidence type="ECO:0000313" key="11">
    <source>
        <dbReference type="EMBL" id="SFU34867.1"/>
    </source>
</evidence>
<dbReference type="InterPro" id="IPR051085">
    <property type="entry name" value="MB_O-acyltransferase"/>
</dbReference>
<feature type="transmembrane region" description="Helical" evidence="10">
    <location>
        <begin position="324"/>
        <end position="343"/>
    </location>
</feature>
<dbReference type="RefSeq" id="WP_090469777.1">
    <property type="nucleotide sequence ID" value="NZ_FOWF01000001.1"/>
</dbReference>
<dbReference type="PIRSF" id="PIRSF016636">
    <property type="entry name" value="AlgI_DltB"/>
    <property type="match status" value="1"/>
</dbReference>
<dbReference type="PANTHER" id="PTHR13285">
    <property type="entry name" value="ACYLTRANSFERASE"/>
    <property type="match status" value="1"/>
</dbReference>
<feature type="transmembrane region" description="Helical" evidence="10">
    <location>
        <begin position="83"/>
        <end position="101"/>
    </location>
</feature>
<evidence type="ECO:0000256" key="10">
    <source>
        <dbReference type="SAM" id="Phobius"/>
    </source>
</evidence>
<organism evidence="11 12">
    <name type="scientific">Eubacterium pyruvativorans</name>
    <dbReference type="NCBI Taxonomy" id="155865"/>
    <lineage>
        <taxon>Bacteria</taxon>
        <taxon>Bacillati</taxon>
        <taxon>Bacillota</taxon>
        <taxon>Clostridia</taxon>
        <taxon>Eubacteriales</taxon>
        <taxon>Eubacteriaceae</taxon>
        <taxon>Eubacterium</taxon>
    </lineage>
</organism>